<sequence>MSSPIKPSASRCAAGRVAVLTFEVNAAADFRLLPAGEFRARDGRPAEIPAWRMDATIAAALINQVAATGVDFVIDYEHQTLLAEKNGQPAPAAGWFKALEWREGDGLYVVGAKWT</sequence>
<evidence type="ECO:0000313" key="2">
    <source>
        <dbReference type="Proteomes" id="UP000480275"/>
    </source>
</evidence>
<dbReference type="EMBL" id="WIXJ01000002">
    <property type="protein sequence ID" value="MQY50758.1"/>
    <property type="molecule type" value="Genomic_DNA"/>
</dbReference>
<dbReference type="Pfam" id="PF10123">
    <property type="entry name" value="Mu-like_Pro"/>
    <property type="match status" value="1"/>
</dbReference>
<dbReference type="AlphaFoldDB" id="A0A6L5JX32"/>
<evidence type="ECO:0000313" key="1">
    <source>
        <dbReference type="EMBL" id="MQY50758.1"/>
    </source>
</evidence>
<comment type="caution">
    <text evidence="1">The sequence shown here is derived from an EMBL/GenBank/DDBJ whole genome shotgun (WGS) entry which is preliminary data.</text>
</comment>
<proteinExistence type="predicted"/>
<evidence type="ECO:0008006" key="3">
    <source>
        <dbReference type="Google" id="ProtNLM"/>
    </source>
</evidence>
<gene>
    <name evidence="1" type="ORF">GHK24_03055</name>
</gene>
<protein>
    <recommendedName>
        <fullName evidence="3">Mu-like prophage I protein</fullName>
    </recommendedName>
</protein>
<dbReference type="InterPro" id="IPR012106">
    <property type="entry name" value="Phage_Mu_Gp1"/>
</dbReference>
<organism evidence="1 2">
    <name type="scientific">Rhodocyclus tenuis</name>
    <name type="common">Rhodospirillum tenue</name>
    <dbReference type="NCBI Taxonomy" id="1066"/>
    <lineage>
        <taxon>Bacteria</taxon>
        <taxon>Pseudomonadati</taxon>
        <taxon>Pseudomonadota</taxon>
        <taxon>Betaproteobacteria</taxon>
        <taxon>Rhodocyclales</taxon>
        <taxon>Rhodocyclaceae</taxon>
        <taxon>Rhodocyclus</taxon>
    </lineage>
</organism>
<dbReference type="Proteomes" id="UP000480275">
    <property type="component" value="Unassembled WGS sequence"/>
</dbReference>
<dbReference type="OrthoDB" id="2043985at2"/>
<name>A0A6L5JX32_RHOTE</name>
<reference evidence="1 2" key="1">
    <citation type="submission" date="2019-10" db="EMBL/GenBank/DDBJ databases">
        <title>Whole-genome sequence of the purple nonsulfur photosynthetic bacterium Rhodocyclus tenuis.</title>
        <authorList>
            <person name="Kyndt J.A."/>
            <person name="Meyer T.E."/>
        </authorList>
    </citation>
    <scope>NUCLEOTIDE SEQUENCE [LARGE SCALE GENOMIC DNA]</scope>
    <source>
        <strain evidence="1 2">DSM 110</strain>
    </source>
</reference>
<accession>A0A6L5JX32</accession>